<comment type="caution">
    <text evidence="1">The sequence shown here is derived from an EMBL/GenBank/DDBJ whole genome shotgun (WGS) entry which is preliminary data.</text>
</comment>
<name>A0ABW6CUA2_9CAUL</name>
<dbReference type="Proteomes" id="UP001598130">
    <property type="component" value="Unassembled WGS sequence"/>
</dbReference>
<reference evidence="1 2" key="1">
    <citation type="submission" date="2022-09" db="EMBL/GenBank/DDBJ databases">
        <title>New species of Phenylobacterium.</title>
        <authorList>
            <person name="Mieszkin S."/>
        </authorList>
    </citation>
    <scope>NUCLEOTIDE SEQUENCE [LARGE SCALE GENOMIC DNA]</scope>
    <source>
        <strain evidence="1 2">HK31-G</strain>
    </source>
</reference>
<sequence>MEPRDPDLIDLLVAERALDRARLVWSAREARRASGVAWSGMSPPPCASRSKDVRLHEARAKLAARRQWRESARGRFVSAIAEVQSAARAV</sequence>
<organism evidence="1 2">
    <name type="scientific">Phenylobacterium ferrooxidans</name>
    <dbReference type="NCBI Taxonomy" id="2982689"/>
    <lineage>
        <taxon>Bacteria</taxon>
        <taxon>Pseudomonadati</taxon>
        <taxon>Pseudomonadota</taxon>
        <taxon>Alphaproteobacteria</taxon>
        <taxon>Caulobacterales</taxon>
        <taxon>Caulobacteraceae</taxon>
        <taxon>Phenylobacterium</taxon>
    </lineage>
</organism>
<feature type="non-terminal residue" evidence="1">
    <location>
        <position position="90"/>
    </location>
</feature>
<proteinExistence type="predicted"/>
<evidence type="ECO:0000313" key="2">
    <source>
        <dbReference type="Proteomes" id="UP001598130"/>
    </source>
</evidence>
<gene>
    <name evidence="1" type="ORF">OCL97_22180</name>
</gene>
<dbReference type="EMBL" id="JAOTJD010000076">
    <property type="protein sequence ID" value="MFD3266655.1"/>
    <property type="molecule type" value="Genomic_DNA"/>
</dbReference>
<dbReference type="RefSeq" id="WP_377371885.1">
    <property type="nucleotide sequence ID" value="NZ_JAOTJD010000076.1"/>
</dbReference>
<accession>A0ABW6CUA2</accession>
<protein>
    <submittedName>
        <fullName evidence="1">Uncharacterized protein</fullName>
    </submittedName>
</protein>
<keyword evidence="2" id="KW-1185">Reference proteome</keyword>
<evidence type="ECO:0000313" key="1">
    <source>
        <dbReference type="EMBL" id="MFD3266655.1"/>
    </source>
</evidence>